<comment type="caution">
    <text evidence="2">The sequence shown here is derived from an EMBL/GenBank/DDBJ whole genome shotgun (WGS) entry which is preliminary data.</text>
</comment>
<dbReference type="EMBL" id="JANQDH010000012">
    <property type="protein sequence ID" value="MDH6059101.1"/>
    <property type="molecule type" value="Genomic_DNA"/>
</dbReference>
<protein>
    <recommendedName>
        <fullName evidence="4">Cyanovirin-N domain-containing protein</fullName>
    </recommendedName>
</protein>
<proteinExistence type="predicted"/>
<gene>
    <name evidence="2" type="ORF">NWP17_01345</name>
</gene>
<accession>A0AA43GNS1</accession>
<keyword evidence="3" id="KW-1185">Reference proteome</keyword>
<evidence type="ECO:0000256" key="1">
    <source>
        <dbReference type="SAM" id="SignalP"/>
    </source>
</evidence>
<organism evidence="2 3">
    <name type="scientific">Chrysosporum bergii ANA360D</name>
    <dbReference type="NCBI Taxonomy" id="617107"/>
    <lineage>
        <taxon>Bacteria</taxon>
        <taxon>Bacillati</taxon>
        <taxon>Cyanobacteriota</taxon>
        <taxon>Cyanophyceae</taxon>
        <taxon>Nostocales</taxon>
        <taxon>Nodulariaceae</taxon>
        <taxon>Chrysosporum</taxon>
    </lineage>
</organism>
<dbReference type="AlphaFoldDB" id="A0AA43GNS1"/>
<evidence type="ECO:0000313" key="3">
    <source>
        <dbReference type="Proteomes" id="UP001159387"/>
    </source>
</evidence>
<name>A0AA43GNS1_9CYAN</name>
<feature type="signal peptide" evidence="1">
    <location>
        <begin position="1"/>
        <end position="30"/>
    </location>
</feature>
<dbReference type="Proteomes" id="UP001159387">
    <property type="component" value="Unassembled WGS sequence"/>
</dbReference>
<sequence length="130" mass="14246">MKCSSQALAFCSYYWGLLTIIFTVSLPAQASIVCEPGTTTKHSNNSLAGCILGQDMTIKLSTSNAGTHNFDCQSQSYIYFDENGQFESCQLAQDMYLKQGNSITKCPADYRVYVSSLGNGILSVNCRPLR</sequence>
<evidence type="ECO:0008006" key="4">
    <source>
        <dbReference type="Google" id="ProtNLM"/>
    </source>
</evidence>
<keyword evidence="1" id="KW-0732">Signal</keyword>
<reference evidence="2 3" key="1">
    <citation type="journal article" date="2023" name="J. Phycol.">
        <title>Chrysosporum ovalisporum is synonymous with the true-branching cyanobacterium Umezakia natans (Nostocales/Aphanizomenonaceae).</title>
        <authorList>
            <person name="McGregor G.B."/>
            <person name="Sendall B.C."/>
            <person name="Niiyama Y."/>
            <person name="Tuji A."/>
            <person name="Willis A."/>
        </authorList>
    </citation>
    <scope>NUCLEOTIDE SEQUENCE [LARGE SCALE GENOMIC DNA]</scope>
    <source>
        <strain evidence="2 3">ANA360D</strain>
    </source>
</reference>
<dbReference type="RefSeq" id="WP_280653118.1">
    <property type="nucleotide sequence ID" value="NZ_JANQDH010000012.1"/>
</dbReference>
<evidence type="ECO:0000313" key="2">
    <source>
        <dbReference type="EMBL" id="MDH6059101.1"/>
    </source>
</evidence>
<feature type="chain" id="PRO_5041213553" description="Cyanovirin-N domain-containing protein" evidence="1">
    <location>
        <begin position="31"/>
        <end position="130"/>
    </location>
</feature>